<gene>
    <name evidence="3" type="ORF">SK571_15595</name>
</gene>
<keyword evidence="1" id="KW-0175">Coiled coil</keyword>
<dbReference type="RefSeq" id="WP_319984779.1">
    <property type="nucleotide sequence ID" value="NZ_JAXAVV010000006.1"/>
</dbReference>
<evidence type="ECO:0000256" key="1">
    <source>
        <dbReference type="SAM" id="Coils"/>
    </source>
</evidence>
<protein>
    <submittedName>
        <fullName evidence="3">Metallopeptidase</fullName>
    </submittedName>
</protein>
<dbReference type="EMBL" id="JAXAVV010000006">
    <property type="protein sequence ID" value="MDX8050812.1"/>
    <property type="molecule type" value="Genomic_DNA"/>
</dbReference>
<evidence type="ECO:0000256" key="2">
    <source>
        <dbReference type="SAM" id="MobiDB-lite"/>
    </source>
</evidence>
<evidence type="ECO:0000313" key="4">
    <source>
        <dbReference type="Proteomes" id="UP001271792"/>
    </source>
</evidence>
<evidence type="ECO:0000313" key="3">
    <source>
        <dbReference type="EMBL" id="MDX8050812.1"/>
    </source>
</evidence>
<feature type="coiled-coil region" evidence="1">
    <location>
        <begin position="104"/>
        <end position="215"/>
    </location>
</feature>
<organism evidence="3 4">
    <name type="scientific">Lentzea kristufekii</name>
    <dbReference type="NCBI Taxonomy" id="3095430"/>
    <lineage>
        <taxon>Bacteria</taxon>
        <taxon>Bacillati</taxon>
        <taxon>Actinomycetota</taxon>
        <taxon>Actinomycetes</taxon>
        <taxon>Pseudonocardiales</taxon>
        <taxon>Pseudonocardiaceae</taxon>
        <taxon>Lentzea</taxon>
    </lineage>
</organism>
<keyword evidence="4" id="KW-1185">Reference proteome</keyword>
<proteinExistence type="predicted"/>
<accession>A0ABU4TR84</accession>
<reference evidence="3 4" key="1">
    <citation type="submission" date="2023-11" db="EMBL/GenBank/DDBJ databases">
        <title>Lentzea sokolovensis, sp. nov., Lentzea kristufkii, sp. nov., and Lentzea miocenensis, sp. nov., rare actinobacteria from Sokolov Coal Basin, Miocene lacustrine sediment, Czech Republic.</title>
        <authorList>
            <person name="Lara A."/>
            <person name="Kotroba L."/>
            <person name="Nouioui I."/>
            <person name="Neumann-Schaal M."/>
            <person name="Mast Y."/>
            <person name="Chronakova A."/>
        </authorList>
    </citation>
    <scope>NUCLEOTIDE SEQUENCE [LARGE SCALE GENOMIC DNA]</scope>
    <source>
        <strain evidence="3 4">BCCO 10_0798</strain>
    </source>
</reference>
<feature type="region of interest" description="Disordered" evidence="2">
    <location>
        <begin position="249"/>
        <end position="268"/>
    </location>
</feature>
<dbReference type="Proteomes" id="UP001271792">
    <property type="component" value="Unassembled WGS sequence"/>
</dbReference>
<sequence length="268" mass="31171">MELLPLRTDFDLRRRGYDRDQVQDYVRGAEEELRLLAADRDAALAHAESLARQLEEARTHNAELRARVDRICRTPVEPDALTERLRRMVELAHGEAEEITTRARAAAEQHWANAERAADRLRQRAEQLVGDLDRRRAEMETEHRELMDRAHRQVEATTRQAERRRRELDEQAARLRQQVEADFEQAMALRRAEAMRVLAEQQQRAQARIDALRGQRDRIAGELRAAQALLADTELLLCPLPEEAPEEGPVVPVQVIRHDRHTREPVRR</sequence>
<comment type="caution">
    <text evidence="3">The sequence shown here is derived from an EMBL/GenBank/DDBJ whole genome shotgun (WGS) entry which is preliminary data.</text>
</comment>
<name>A0ABU4TR84_9PSEU</name>